<dbReference type="InterPro" id="IPR001584">
    <property type="entry name" value="Integrase_cat-core"/>
</dbReference>
<dbReference type="OrthoDB" id="6431001at2759"/>
<dbReference type="PROSITE" id="PS50994">
    <property type="entry name" value="INTEGRASE"/>
    <property type="match status" value="1"/>
</dbReference>
<feature type="compositionally biased region" description="Low complexity" evidence="1">
    <location>
        <begin position="170"/>
        <end position="182"/>
    </location>
</feature>
<name>A0A4Y2AX91_ARAVE</name>
<organism evidence="3 4">
    <name type="scientific">Araneus ventricosus</name>
    <name type="common">Orbweaver spider</name>
    <name type="synonym">Epeira ventricosa</name>
    <dbReference type="NCBI Taxonomy" id="182803"/>
    <lineage>
        <taxon>Eukaryota</taxon>
        <taxon>Metazoa</taxon>
        <taxon>Ecdysozoa</taxon>
        <taxon>Arthropoda</taxon>
        <taxon>Chelicerata</taxon>
        <taxon>Arachnida</taxon>
        <taxon>Araneae</taxon>
        <taxon>Araneomorphae</taxon>
        <taxon>Entelegynae</taxon>
        <taxon>Araneoidea</taxon>
        <taxon>Araneidae</taxon>
        <taxon>Araneus</taxon>
    </lineage>
</organism>
<feature type="region of interest" description="Disordered" evidence="1">
    <location>
        <begin position="118"/>
        <end position="206"/>
    </location>
</feature>
<dbReference type="InterPro" id="IPR036397">
    <property type="entry name" value="RNaseH_sf"/>
</dbReference>
<dbReference type="GO" id="GO:0003676">
    <property type="term" value="F:nucleic acid binding"/>
    <property type="evidence" value="ECO:0007669"/>
    <property type="project" value="InterPro"/>
</dbReference>
<accession>A0A4Y2AX91</accession>
<dbReference type="PANTHER" id="PTHR37984">
    <property type="entry name" value="PROTEIN CBG26694"/>
    <property type="match status" value="1"/>
</dbReference>
<dbReference type="InterPro" id="IPR050951">
    <property type="entry name" value="Retrovirus_Pol_polyprotein"/>
</dbReference>
<gene>
    <name evidence="3" type="ORF">AVEN_191142_1</name>
</gene>
<dbReference type="Gene3D" id="3.30.420.10">
    <property type="entry name" value="Ribonuclease H-like superfamily/Ribonuclease H"/>
    <property type="match status" value="1"/>
</dbReference>
<dbReference type="PANTHER" id="PTHR37984:SF5">
    <property type="entry name" value="PROTEIN NYNRIN-LIKE"/>
    <property type="match status" value="1"/>
</dbReference>
<dbReference type="SUPFAM" id="SSF53098">
    <property type="entry name" value="Ribonuclease H-like"/>
    <property type="match status" value="1"/>
</dbReference>
<proteinExistence type="predicted"/>
<feature type="compositionally biased region" description="Polar residues" evidence="1">
    <location>
        <begin position="118"/>
        <end position="159"/>
    </location>
</feature>
<evidence type="ECO:0000256" key="1">
    <source>
        <dbReference type="SAM" id="MobiDB-lite"/>
    </source>
</evidence>
<dbReference type="Proteomes" id="UP000499080">
    <property type="component" value="Unassembled WGS sequence"/>
</dbReference>
<evidence type="ECO:0000313" key="4">
    <source>
        <dbReference type="Proteomes" id="UP000499080"/>
    </source>
</evidence>
<evidence type="ECO:0000259" key="2">
    <source>
        <dbReference type="PROSITE" id="PS50994"/>
    </source>
</evidence>
<keyword evidence="4" id="KW-1185">Reference proteome</keyword>
<dbReference type="InterPro" id="IPR012337">
    <property type="entry name" value="RNaseH-like_sf"/>
</dbReference>
<sequence>MQSNGIKHKISSPFKPSGNGQAERYVATLKQSLRPMQKHEGSIQQKLSTFLLQYRKAPNATTTHIPAMLFLKREIRTRIGLLLPELKSSVQDRIRKGVFEFRDRKFDLKLGSCESLQSRFSTTDVRESNPNLQHAETTENPSSQIPNEEQSSTSTSAVPSTDIPAQDSPPSDVQPNSSSMSSPPVPTSPRQISRHSGRIQTSSKET</sequence>
<dbReference type="EMBL" id="BGPR01000038">
    <property type="protein sequence ID" value="GBL84692.1"/>
    <property type="molecule type" value="Genomic_DNA"/>
</dbReference>
<reference evidence="3 4" key="1">
    <citation type="journal article" date="2019" name="Sci. Rep.">
        <title>Orb-weaving spider Araneus ventricosus genome elucidates the spidroin gene catalogue.</title>
        <authorList>
            <person name="Kono N."/>
            <person name="Nakamura H."/>
            <person name="Ohtoshi R."/>
            <person name="Moran D.A.P."/>
            <person name="Shinohara A."/>
            <person name="Yoshida Y."/>
            <person name="Fujiwara M."/>
            <person name="Mori M."/>
            <person name="Tomita M."/>
            <person name="Arakawa K."/>
        </authorList>
    </citation>
    <scope>NUCLEOTIDE SEQUENCE [LARGE SCALE GENOMIC DNA]</scope>
</reference>
<evidence type="ECO:0000313" key="3">
    <source>
        <dbReference type="EMBL" id="GBL84692.1"/>
    </source>
</evidence>
<dbReference type="AlphaFoldDB" id="A0A4Y2AX91"/>
<protein>
    <recommendedName>
        <fullName evidence="2">Integrase catalytic domain-containing protein</fullName>
    </recommendedName>
</protein>
<comment type="caution">
    <text evidence="3">The sequence shown here is derived from an EMBL/GenBank/DDBJ whole genome shotgun (WGS) entry which is preliminary data.</text>
</comment>
<dbReference type="GO" id="GO:0015074">
    <property type="term" value="P:DNA integration"/>
    <property type="evidence" value="ECO:0007669"/>
    <property type="project" value="InterPro"/>
</dbReference>
<feature type="domain" description="Integrase catalytic" evidence="2">
    <location>
        <begin position="1"/>
        <end position="74"/>
    </location>
</feature>